<sequence>MPTLFSDYIGCLRSTSTISNFGNPNTRQGVRRKIEIENLNGNIVECTLWDDMANHFGEVDFNNMEQPVIIVISSCRVSKYTDYQLSASSAAYYYLNPKIPEAEESRTLFKAKYEDTPPLTIYKHPHKEVQQGKKRNRFPLKTIIDQPQSYKGVRFTAEATITGINMNKDWYYISCHQCGKTAVVHGEDYCCLDHGPQPGPFFRYKFKGYIMDNTATAPITFFTPAANKVTEHACTELVEKYKPADATKIPPEILATQGKHVIFQFHFNTLGNLTDLSLDAIYDVKKQEHNTCSNTQEINEGTPSSASAATNESTDEEENTHTDKEKYTAGEGVTPPPSQSTVIGAAKNNEESDKQR</sequence>
<dbReference type="InterPro" id="IPR031657">
    <property type="entry name" value="REPA_OB_2"/>
</dbReference>
<evidence type="ECO:0000313" key="4">
    <source>
        <dbReference type="EMBL" id="GEZ98884.1"/>
    </source>
</evidence>
<protein>
    <recommendedName>
        <fullName evidence="3">Replication protein A OB domain-containing protein</fullName>
    </recommendedName>
</protein>
<dbReference type="SUPFAM" id="SSF50249">
    <property type="entry name" value="Nucleic acid-binding proteins"/>
    <property type="match status" value="2"/>
</dbReference>
<dbReference type="PANTHER" id="PTHR47165">
    <property type="entry name" value="OS03G0429900 PROTEIN"/>
    <property type="match status" value="1"/>
</dbReference>
<proteinExistence type="predicted"/>
<feature type="compositionally biased region" description="Polar residues" evidence="2">
    <location>
        <begin position="292"/>
        <end position="312"/>
    </location>
</feature>
<dbReference type="Pfam" id="PF16900">
    <property type="entry name" value="REPA_OB_2"/>
    <property type="match status" value="1"/>
</dbReference>
<dbReference type="InterPro" id="IPR012340">
    <property type="entry name" value="NA-bd_OB-fold"/>
</dbReference>
<dbReference type="EMBL" id="BKCJ010352073">
    <property type="protein sequence ID" value="GEZ98884.1"/>
    <property type="molecule type" value="Genomic_DNA"/>
</dbReference>
<feature type="region of interest" description="Disordered" evidence="2">
    <location>
        <begin position="292"/>
        <end position="356"/>
    </location>
</feature>
<dbReference type="Gene3D" id="2.40.50.140">
    <property type="entry name" value="Nucleic acid-binding proteins"/>
    <property type="match status" value="2"/>
</dbReference>
<feature type="compositionally biased region" description="Basic and acidic residues" evidence="2">
    <location>
        <begin position="319"/>
        <end position="328"/>
    </location>
</feature>
<dbReference type="PANTHER" id="PTHR47165:SF4">
    <property type="entry name" value="OS03G0429900 PROTEIN"/>
    <property type="match status" value="1"/>
</dbReference>
<accession>A0A699IZ99</accession>
<organism evidence="4">
    <name type="scientific">Tanacetum cinerariifolium</name>
    <name type="common">Dalmatian daisy</name>
    <name type="synonym">Chrysanthemum cinerariifolium</name>
    <dbReference type="NCBI Taxonomy" id="118510"/>
    <lineage>
        <taxon>Eukaryota</taxon>
        <taxon>Viridiplantae</taxon>
        <taxon>Streptophyta</taxon>
        <taxon>Embryophyta</taxon>
        <taxon>Tracheophyta</taxon>
        <taxon>Spermatophyta</taxon>
        <taxon>Magnoliopsida</taxon>
        <taxon>eudicotyledons</taxon>
        <taxon>Gunneridae</taxon>
        <taxon>Pentapetalae</taxon>
        <taxon>asterids</taxon>
        <taxon>campanulids</taxon>
        <taxon>Asterales</taxon>
        <taxon>Asteraceae</taxon>
        <taxon>Asteroideae</taxon>
        <taxon>Anthemideae</taxon>
        <taxon>Anthemidinae</taxon>
        <taxon>Tanacetum</taxon>
    </lineage>
</organism>
<feature type="domain" description="Replication protein A OB" evidence="3">
    <location>
        <begin position="7"/>
        <end position="92"/>
    </location>
</feature>
<keyword evidence="1" id="KW-0238">DNA-binding</keyword>
<dbReference type="GO" id="GO:0003677">
    <property type="term" value="F:DNA binding"/>
    <property type="evidence" value="ECO:0007669"/>
    <property type="project" value="UniProtKB-KW"/>
</dbReference>
<reference evidence="4" key="1">
    <citation type="journal article" date="2019" name="Sci. Rep.">
        <title>Draft genome of Tanacetum cinerariifolium, the natural source of mosquito coil.</title>
        <authorList>
            <person name="Yamashiro T."/>
            <person name="Shiraishi A."/>
            <person name="Satake H."/>
            <person name="Nakayama K."/>
        </authorList>
    </citation>
    <scope>NUCLEOTIDE SEQUENCE</scope>
</reference>
<gene>
    <name evidence="4" type="ORF">Tci_570857</name>
</gene>
<comment type="caution">
    <text evidence="4">The sequence shown here is derived from an EMBL/GenBank/DDBJ whole genome shotgun (WGS) entry which is preliminary data.</text>
</comment>
<dbReference type="AlphaFoldDB" id="A0A699IZ99"/>
<name>A0A699IZ99_TANCI</name>
<evidence type="ECO:0000256" key="2">
    <source>
        <dbReference type="SAM" id="MobiDB-lite"/>
    </source>
</evidence>
<evidence type="ECO:0000256" key="1">
    <source>
        <dbReference type="ARBA" id="ARBA00023125"/>
    </source>
</evidence>
<evidence type="ECO:0000259" key="3">
    <source>
        <dbReference type="Pfam" id="PF16900"/>
    </source>
</evidence>
<dbReference type="CDD" id="cd04481">
    <property type="entry name" value="RPA1_DBD_B_like"/>
    <property type="match status" value="1"/>
</dbReference>